<evidence type="ECO:0000256" key="1">
    <source>
        <dbReference type="SAM" id="Phobius"/>
    </source>
</evidence>
<proteinExistence type="predicted"/>
<keyword evidence="1" id="KW-0472">Membrane</keyword>
<protein>
    <submittedName>
        <fullName evidence="2">Uncharacterized protein</fullName>
    </submittedName>
</protein>
<keyword evidence="1" id="KW-1133">Transmembrane helix</keyword>
<organism evidence="2">
    <name type="scientific">Pseudomonas phage Orisa03</name>
    <dbReference type="NCBI Taxonomy" id="3138542"/>
    <lineage>
        <taxon>Viruses</taxon>
    </lineage>
</organism>
<accession>A0AAU6W256</accession>
<dbReference type="EMBL" id="PP179327">
    <property type="protein sequence ID" value="XAI70776.1"/>
    <property type="molecule type" value="Genomic_DNA"/>
</dbReference>
<sequence length="42" mass="4745">MNCDIPTYWITAFIIIFLVCVFAAAANDALSHRERKKSEGDL</sequence>
<gene>
    <name evidence="2" type="ORF">Orisa03_00043</name>
</gene>
<reference evidence="2" key="1">
    <citation type="journal article" date="2024" name="J. Gen. Virol.">
        <title>Novel phages of Pseudomonas syringae unveil numerous potential auxiliary metabolic genes.</title>
        <authorList>
            <person name="Feltin C."/>
            <person name="Garneau J.R."/>
            <person name="Morris C.E."/>
            <person name="Berard A."/>
            <person name="Torres-Barcelo C."/>
        </authorList>
    </citation>
    <scope>NUCLEOTIDE SEQUENCE</scope>
</reference>
<name>A0AAU6W256_9VIRU</name>
<evidence type="ECO:0000313" key="2">
    <source>
        <dbReference type="EMBL" id="XAI70776.1"/>
    </source>
</evidence>
<keyword evidence="1" id="KW-0812">Transmembrane</keyword>
<feature type="transmembrane region" description="Helical" evidence="1">
    <location>
        <begin position="6"/>
        <end position="26"/>
    </location>
</feature>